<keyword evidence="1 3" id="KW-0808">Transferase</keyword>
<keyword evidence="1" id="KW-0444">Lipid biosynthesis</keyword>
<feature type="domain" description="PLD phosphodiesterase" evidence="2">
    <location>
        <begin position="125"/>
        <end position="152"/>
    </location>
</feature>
<dbReference type="PANTHER" id="PTHR21248">
    <property type="entry name" value="CARDIOLIPIN SYNTHASE"/>
    <property type="match status" value="1"/>
</dbReference>
<dbReference type="NCBIfam" id="NF008427">
    <property type="entry name" value="PRK11263.1"/>
    <property type="match status" value="1"/>
</dbReference>
<keyword evidence="1" id="KW-1003">Cell membrane</keyword>
<feature type="active site" evidence="1">
    <location>
        <position position="338"/>
    </location>
</feature>
<organism evidence="3 4">
    <name type="scientific">Roseateles violae</name>
    <dbReference type="NCBI Taxonomy" id="3058042"/>
    <lineage>
        <taxon>Bacteria</taxon>
        <taxon>Pseudomonadati</taxon>
        <taxon>Pseudomonadota</taxon>
        <taxon>Betaproteobacteria</taxon>
        <taxon>Burkholderiales</taxon>
        <taxon>Sphaerotilaceae</taxon>
        <taxon>Roseateles</taxon>
    </lineage>
</organism>
<dbReference type="EC" id="2.7.8.-" evidence="1"/>
<dbReference type="SUPFAM" id="SSF56024">
    <property type="entry name" value="Phospholipase D/nuclease"/>
    <property type="match status" value="2"/>
</dbReference>
<keyword evidence="1" id="KW-1208">Phospholipid metabolism</keyword>
<dbReference type="Gene3D" id="3.30.870.10">
    <property type="entry name" value="Endonuclease Chain A"/>
    <property type="match status" value="2"/>
</dbReference>
<gene>
    <name evidence="1 3" type="primary">clsB</name>
    <name evidence="3" type="ORF">QWJ38_11120</name>
</gene>
<accession>A0ABT8DR46</accession>
<name>A0ABT8DR46_9BURK</name>
<dbReference type="SMART" id="SM00155">
    <property type="entry name" value="PLDc"/>
    <property type="match status" value="2"/>
</dbReference>
<dbReference type="Pfam" id="PF13091">
    <property type="entry name" value="PLDc_2"/>
    <property type="match status" value="2"/>
</dbReference>
<dbReference type="RefSeq" id="WP_290359153.1">
    <property type="nucleotide sequence ID" value="NZ_JAUHHC010000003.1"/>
</dbReference>
<sequence>MGRRERFSRLSSWYGPARPSFSGGNEAVLLRGGDQLFPLLAERIACATNEVWLATYILFHDSAGKQLVEQLRAAAARGVRVRVVVDGFGSRASIAWLREALAGSGVALAVFRPIDRWWSWLQPGQLRRLHQKLCVIDGEHAFVGGINIVDDRIDINHGASELPRLDFAVMLRGPVVLPVAQSARAVWTRAWLGRDFGEELLAMMRSPEPVRRMRRLLRGLRMPQGKGAAQRWQDLPPVCAAFVLRDNLRQRSTIEHAYVEAIQLAQRSVDLITPYFYPGSSFRRALRAAARRGVRVRLLLQGKPDYRIAAMAARALYAELLGYGVEIYEYMPAYLHAKVAVVDGYWATVGSSNIDPLSLLLNLEANVIVLDQGFAAALQAEFDAALRDSLQVQRSSDRGLRAVLRRGLVAWIAYVYLRVAGATGRY</sequence>
<feature type="active site" evidence="1">
    <location>
        <position position="132"/>
    </location>
</feature>
<evidence type="ECO:0000259" key="2">
    <source>
        <dbReference type="PROSITE" id="PS50035"/>
    </source>
</evidence>
<keyword evidence="1" id="KW-0594">Phospholipid biosynthesis</keyword>
<dbReference type="HAMAP" id="MF_01917">
    <property type="entry name" value="Cardiolipin_synth_ClsB"/>
    <property type="match status" value="1"/>
</dbReference>
<evidence type="ECO:0000313" key="4">
    <source>
        <dbReference type="Proteomes" id="UP001228044"/>
    </source>
</evidence>
<feature type="active site" evidence="1">
    <location>
        <position position="343"/>
    </location>
</feature>
<keyword evidence="1" id="KW-0472">Membrane</keyword>
<evidence type="ECO:0000313" key="3">
    <source>
        <dbReference type="EMBL" id="MDN3920829.1"/>
    </source>
</evidence>
<feature type="active site" evidence="1">
    <location>
        <position position="130"/>
    </location>
</feature>
<protein>
    <recommendedName>
        <fullName evidence="1">Cardiolipin synthase B</fullName>
        <shortName evidence="1">CL synthase</shortName>
        <ecNumber evidence="1">2.7.8.-</ecNumber>
    </recommendedName>
</protein>
<dbReference type="InterPro" id="IPR025202">
    <property type="entry name" value="PLD-like_dom"/>
</dbReference>
<dbReference type="GO" id="GO:0016740">
    <property type="term" value="F:transferase activity"/>
    <property type="evidence" value="ECO:0007669"/>
    <property type="project" value="UniProtKB-KW"/>
</dbReference>
<feature type="domain" description="PLD phosphodiesterase" evidence="2">
    <location>
        <begin position="331"/>
        <end position="358"/>
    </location>
</feature>
<feature type="active site" evidence="1">
    <location>
        <position position="336"/>
    </location>
</feature>
<comment type="catalytic activity">
    <reaction evidence="1">
        <text>2 a 1,2-diacyl-sn-glycero-3-phospho-(1'-sn-glycerol) = a cardiolipin + glycerol</text>
        <dbReference type="Rhea" id="RHEA:31451"/>
        <dbReference type="ChEBI" id="CHEBI:17754"/>
        <dbReference type="ChEBI" id="CHEBI:62237"/>
        <dbReference type="ChEBI" id="CHEBI:64716"/>
    </reaction>
</comment>
<dbReference type="PANTHER" id="PTHR21248:SF22">
    <property type="entry name" value="PHOSPHOLIPASE D"/>
    <property type="match status" value="1"/>
</dbReference>
<dbReference type="InterPro" id="IPR030872">
    <property type="entry name" value="Cardiolipin_synth_ClsB"/>
</dbReference>
<proteinExistence type="inferred from homology"/>
<comment type="similarity">
    <text evidence="1">Belongs to the phospholipase D family. Cardiolipin synthase subfamily. ClsB sub-subfamily.</text>
</comment>
<dbReference type="EMBL" id="JAUHHC010000003">
    <property type="protein sequence ID" value="MDN3920829.1"/>
    <property type="molecule type" value="Genomic_DNA"/>
</dbReference>
<dbReference type="InterPro" id="IPR001736">
    <property type="entry name" value="PLipase_D/transphosphatidylase"/>
</dbReference>
<comment type="caution">
    <text evidence="3">The sequence shown here is derived from an EMBL/GenBank/DDBJ whole genome shotgun (WGS) entry which is preliminary data.</text>
</comment>
<reference evidence="3 4" key="1">
    <citation type="submission" date="2023-06" db="EMBL/GenBank/DDBJ databases">
        <title>Pelomonas sp. PFR6 16S ribosomal RNA gene Genome sequencing and assembly.</title>
        <authorList>
            <person name="Woo H."/>
        </authorList>
    </citation>
    <scope>NUCLEOTIDE SEQUENCE [LARGE SCALE GENOMIC DNA]</scope>
    <source>
        <strain evidence="3 4">PFR6</strain>
    </source>
</reference>
<dbReference type="PROSITE" id="PS50035">
    <property type="entry name" value="PLD"/>
    <property type="match status" value="2"/>
</dbReference>
<comment type="function">
    <text evidence="1">Catalyzes the phosphatidyl group transfer from one phosphatidylglycerol molecule to another to form cardiolipin (CL) (diphosphatidylglycerol) and glycerol.</text>
</comment>
<evidence type="ECO:0000256" key="1">
    <source>
        <dbReference type="HAMAP-Rule" id="MF_01917"/>
    </source>
</evidence>
<comment type="subcellular location">
    <subcellularLocation>
        <location evidence="1">Cell membrane</location>
        <topology evidence="1">Peripheral membrane protein</topology>
    </subcellularLocation>
</comment>
<feature type="active site" evidence="1">
    <location>
        <position position="137"/>
    </location>
</feature>
<keyword evidence="1" id="KW-0443">Lipid metabolism</keyword>
<dbReference type="Proteomes" id="UP001228044">
    <property type="component" value="Unassembled WGS sequence"/>
</dbReference>
<keyword evidence="4" id="KW-1185">Reference proteome</keyword>